<comment type="caution">
    <text evidence="1">The sequence shown here is derived from an EMBL/GenBank/DDBJ whole genome shotgun (WGS) entry which is preliminary data.</text>
</comment>
<accession>V8QSS5</accession>
<sequence length="50" mass="5688">MRLVTVPLEEPWAIRERSLLVRELDAMPGCVKELIDSFIKSQVDKISDGC</sequence>
<protein>
    <submittedName>
        <fullName evidence="1">Uncharacterized protein</fullName>
    </submittedName>
</protein>
<evidence type="ECO:0000313" key="2">
    <source>
        <dbReference type="Proteomes" id="UP000018733"/>
    </source>
</evidence>
<dbReference type="AlphaFoldDB" id="V8QSS5"/>
<dbReference type="Proteomes" id="UP000018733">
    <property type="component" value="Unassembled WGS sequence"/>
</dbReference>
<dbReference type="HOGENOM" id="CLU_3113708_0_0_4"/>
<organism evidence="1 2">
    <name type="scientific">Advenella kashmirensis W13003</name>
    <dbReference type="NCBI Taxonomy" id="1424334"/>
    <lineage>
        <taxon>Bacteria</taxon>
        <taxon>Pseudomonadati</taxon>
        <taxon>Pseudomonadota</taxon>
        <taxon>Betaproteobacteria</taxon>
        <taxon>Burkholderiales</taxon>
        <taxon>Alcaligenaceae</taxon>
    </lineage>
</organism>
<proteinExistence type="predicted"/>
<reference evidence="1 2" key="1">
    <citation type="journal article" date="2014" name="Genome Announc.">
        <title>Draft Genome Sequence of Advenella kashmirensis Strain W13003, a Polycyclic Aromatic Hydrocarbon-Degrading Bacterium.</title>
        <authorList>
            <person name="Wang X."/>
            <person name="Jin D."/>
            <person name="Zhou L."/>
            <person name="Wu L."/>
            <person name="An W."/>
            <person name="Zhao L."/>
        </authorList>
    </citation>
    <scope>NUCLEOTIDE SEQUENCE [LARGE SCALE GENOMIC DNA]</scope>
    <source>
        <strain evidence="1 2">W13003</strain>
    </source>
</reference>
<dbReference type="EMBL" id="AYXT01000010">
    <property type="protein sequence ID" value="ETF02385.1"/>
    <property type="molecule type" value="Genomic_DNA"/>
</dbReference>
<keyword evidence="2" id="KW-1185">Reference proteome</keyword>
<name>V8QSS5_9BURK</name>
<evidence type="ECO:0000313" key="1">
    <source>
        <dbReference type="EMBL" id="ETF02385.1"/>
    </source>
</evidence>
<gene>
    <name evidence="1" type="ORF">W822_14600</name>
</gene>